<evidence type="ECO:0000313" key="2">
    <source>
        <dbReference type="Proteomes" id="UP000001402"/>
    </source>
</evidence>
<evidence type="ECO:0000313" key="1">
    <source>
        <dbReference type="EMBL" id="ADU44090.1"/>
    </source>
</evidence>
<sequence length="74" mass="7941">MTEHDVRVTALVANAFGLATVLRLHRLKLLSDADVAEICHDALAALEHLSAGIAADDPAVQEARRLIEGFPDLL</sequence>
<dbReference type="BioCyc" id="RPAL652103:RPDX1_RS12285-MONOMER"/>
<reference evidence="1" key="1">
    <citation type="submission" date="2010-12" db="EMBL/GenBank/DDBJ databases">
        <title>Complete sequence of Rhodopseudomonas palustris DX-1.</title>
        <authorList>
            <consortium name="US DOE Joint Genome Institute"/>
            <person name="Lucas S."/>
            <person name="Copeland A."/>
            <person name="Lapidus A."/>
            <person name="Cheng J.-F."/>
            <person name="Goodwin L."/>
            <person name="Pitluck S."/>
            <person name="Misra M."/>
            <person name="Chertkov O."/>
            <person name="Detter J.C."/>
            <person name="Han C."/>
            <person name="Tapia R."/>
            <person name="Land M."/>
            <person name="Hauser L."/>
            <person name="Kyrpides N."/>
            <person name="Ivanova N."/>
            <person name="Ovchinnikova G."/>
            <person name="Logan B."/>
            <person name="Oda Y."/>
            <person name="Harwood C."/>
            <person name="Woyke T."/>
        </authorList>
    </citation>
    <scope>NUCLEOTIDE SEQUENCE [LARGE SCALE GENOMIC DNA]</scope>
    <source>
        <strain evidence="1">DX-1</strain>
    </source>
</reference>
<gene>
    <name evidence="1" type="ordered locus">Rpdx1_2499</name>
</gene>
<dbReference type="Proteomes" id="UP000001402">
    <property type="component" value="Chromosome"/>
</dbReference>
<protein>
    <submittedName>
        <fullName evidence="1">Uncharacterized protein</fullName>
    </submittedName>
</protein>
<name>E6VFJ8_RHOPX</name>
<proteinExistence type="predicted"/>
<dbReference type="HOGENOM" id="CLU_2685439_0_0_5"/>
<dbReference type="AlphaFoldDB" id="E6VFJ8"/>
<accession>E6VFJ8</accession>
<dbReference type="EMBL" id="CP002418">
    <property type="protein sequence ID" value="ADU44090.1"/>
    <property type="molecule type" value="Genomic_DNA"/>
</dbReference>
<dbReference type="KEGG" id="rpx:Rpdx1_2499"/>
<dbReference type="STRING" id="652103.Rpdx1_2499"/>
<organism evidence="1 2">
    <name type="scientific">Rhodopseudomonas palustris (strain DX-1)</name>
    <dbReference type="NCBI Taxonomy" id="652103"/>
    <lineage>
        <taxon>Bacteria</taxon>
        <taxon>Pseudomonadati</taxon>
        <taxon>Pseudomonadota</taxon>
        <taxon>Alphaproteobacteria</taxon>
        <taxon>Hyphomicrobiales</taxon>
        <taxon>Nitrobacteraceae</taxon>
        <taxon>Rhodopseudomonas</taxon>
    </lineage>
</organism>